<dbReference type="PANTHER" id="PTHR31672:SF10">
    <property type="entry name" value="F-BOX DOMAIN-CONTAINING PROTEIN"/>
    <property type="match status" value="1"/>
</dbReference>
<organism evidence="2 3">
    <name type="scientific">Rhododendron williamsianum</name>
    <dbReference type="NCBI Taxonomy" id="262921"/>
    <lineage>
        <taxon>Eukaryota</taxon>
        <taxon>Viridiplantae</taxon>
        <taxon>Streptophyta</taxon>
        <taxon>Embryophyta</taxon>
        <taxon>Tracheophyta</taxon>
        <taxon>Spermatophyta</taxon>
        <taxon>Magnoliopsida</taxon>
        <taxon>eudicotyledons</taxon>
        <taxon>Gunneridae</taxon>
        <taxon>Pentapetalae</taxon>
        <taxon>asterids</taxon>
        <taxon>Ericales</taxon>
        <taxon>Ericaceae</taxon>
        <taxon>Ericoideae</taxon>
        <taxon>Rhodoreae</taxon>
        <taxon>Rhododendron</taxon>
    </lineage>
</organism>
<dbReference type="InterPro" id="IPR017451">
    <property type="entry name" value="F-box-assoc_interact_dom"/>
</dbReference>
<dbReference type="OrthoDB" id="5314306at2759"/>
<evidence type="ECO:0000259" key="1">
    <source>
        <dbReference type="PROSITE" id="PS50181"/>
    </source>
</evidence>
<feature type="domain" description="F-box" evidence="1">
    <location>
        <begin position="1"/>
        <end position="46"/>
    </location>
</feature>
<dbReference type="PROSITE" id="PS50181">
    <property type="entry name" value="FBOX"/>
    <property type="match status" value="1"/>
</dbReference>
<protein>
    <recommendedName>
        <fullName evidence="1">F-box domain-containing protein</fullName>
    </recommendedName>
</protein>
<sequence length="437" mass="49047">MSDYIPTELLADILVRLPVQSLIRFTSVCKSWYSLITSPSFITKHLNHSSTNTKNLLVKASNFDEKKERYLLCRGDEKFSDEFSELEFPLSTPFGHNTILGSCNGLLCMVNFDSSQGVTLWNPSIKKSVTLPMPSLPQSSRRRLVLGFGAHPKTHEYMVVFIVYEMADVMQRKFPSNVLLYTQGAGSWRSIPSVGHPHCLACDDWFPAFVNGSVHWIALDMRAFDDGIRSLIVLFNMGSQAFSVVMMPAALVAVVSTRHLLQACSLLHSAEFMEYALLFRERYLLCHGDEFAELESPLSTSLWRKRIVGSCNGLVCMVYHATSAPCIILWNPLIRKSVTLPMPPSLPVPETSPLPPFVLGFGAHPTTHEYMLVFIVYEKADIVLEKFPSKVELYTQGTGSWRSIATVESGEWSKLFDNVVQYGFSSVLGDYDARRSS</sequence>
<keyword evidence="3" id="KW-1185">Reference proteome</keyword>
<comment type="caution">
    <text evidence="2">The sequence shown here is derived from an EMBL/GenBank/DDBJ whole genome shotgun (WGS) entry which is preliminary data.</text>
</comment>
<dbReference type="PANTHER" id="PTHR31672">
    <property type="entry name" value="BNACNNG10540D PROTEIN"/>
    <property type="match status" value="1"/>
</dbReference>
<name>A0A6A4LNB2_9ERIC</name>
<evidence type="ECO:0000313" key="2">
    <source>
        <dbReference type="EMBL" id="KAE9456097.1"/>
    </source>
</evidence>
<dbReference type="InterPro" id="IPR013187">
    <property type="entry name" value="F-box-assoc_dom_typ3"/>
</dbReference>
<dbReference type="InterPro" id="IPR001810">
    <property type="entry name" value="F-box_dom"/>
</dbReference>
<reference evidence="2 3" key="1">
    <citation type="journal article" date="2019" name="Genome Biol. Evol.">
        <title>The Rhododendron genome and chromosomal organization provide insight into shared whole-genome duplications across the heath family (Ericaceae).</title>
        <authorList>
            <person name="Soza V.L."/>
            <person name="Lindsley D."/>
            <person name="Waalkes A."/>
            <person name="Ramage E."/>
            <person name="Patwardhan R.P."/>
            <person name="Burton J.N."/>
            <person name="Adey A."/>
            <person name="Kumar A."/>
            <person name="Qiu R."/>
            <person name="Shendure J."/>
            <person name="Hall B."/>
        </authorList>
    </citation>
    <scope>NUCLEOTIDE SEQUENCE [LARGE SCALE GENOMIC DNA]</scope>
    <source>
        <strain evidence="2">RSF 1966-606</strain>
    </source>
</reference>
<dbReference type="CDD" id="cd22157">
    <property type="entry name" value="F-box_AtFBW1-like"/>
    <property type="match status" value="1"/>
</dbReference>
<dbReference type="SUPFAM" id="SSF81383">
    <property type="entry name" value="F-box domain"/>
    <property type="match status" value="1"/>
</dbReference>
<dbReference type="EMBL" id="QEFC01001762">
    <property type="protein sequence ID" value="KAE9456097.1"/>
    <property type="molecule type" value="Genomic_DNA"/>
</dbReference>
<dbReference type="Pfam" id="PF00646">
    <property type="entry name" value="F-box"/>
    <property type="match status" value="1"/>
</dbReference>
<dbReference type="NCBIfam" id="TIGR01640">
    <property type="entry name" value="F_box_assoc_1"/>
    <property type="match status" value="1"/>
</dbReference>
<dbReference type="Gene3D" id="1.20.1280.50">
    <property type="match status" value="1"/>
</dbReference>
<dbReference type="Proteomes" id="UP000428333">
    <property type="component" value="Linkage Group LG07"/>
</dbReference>
<dbReference type="SMART" id="SM00256">
    <property type="entry name" value="FBOX"/>
    <property type="match status" value="1"/>
</dbReference>
<dbReference type="InterPro" id="IPR050796">
    <property type="entry name" value="SCF_F-box_component"/>
</dbReference>
<dbReference type="Pfam" id="PF08268">
    <property type="entry name" value="FBA_3"/>
    <property type="match status" value="1"/>
</dbReference>
<feature type="non-terminal residue" evidence="2">
    <location>
        <position position="1"/>
    </location>
</feature>
<dbReference type="InterPro" id="IPR036047">
    <property type="entry name" value="F-box-like_dom_sf"/>
</dbReference>
<proteinExistence type="predicted"/>
<evidence type="ECO:0000313" key="3">
    <source>
        <dbReference type="Proteomes" id="UP000428333"/>
    </source>
</evidence>
<accession>A0A6A4LNB2</accession>
<dbReference type="AlphaFoldDB" id="A0A6A4LNB2"/>
<gene>
    <name evidence="2" type="ORF">C3L33_11973</name>
</gene>